<dbReference type="AlphaFoldDB" id="A0A8C6G5Y2"/>
<sequence length="162" mass="16894">MAVAGAGDAGRAACEAEVPGACLGRGFLDSCADWPRWPTGLRRWSIAGAAAWGWDVTRSGLPAPGGDGCERRRLQRGRRRRAGETRAPRAAGRQGRGMRKRTEPVTLEHERCAASGSSSSGSAAAALDADCSLKQNLRLAGKGTAEPHSASDAGMKRALGRL</sequence>
<proteinExistence type="predicted"/>
<name>A0A8C6G5Y2_MUSSI</name>
<evidence type="ECO:0000313" key="2">
    <source>
        <dbReference type="Ensembl" id="ENSMSIP00000001019.1"/>
    </source>
</evidence>
<dbReference type="GeneTree" id="ENSGT00940000160517"/>
<keyword evidence="3" id="KW-1185">Reference proteome</keyword>
<dbReference type="Ensembl" id="ENSMSIT00000001322.1">
    <property type="protein sequence ID" value="ENSMSIP00000001019.1"/>
    <property type="gene ID" value="ENSMSIG00000001029.1"/>
</dbReference>
<feature type="region of interest" description="Disordered" evidence="1">
    <location>
        <begin position="61"/>
        <end position="125"/>
    </location>
</feature>
<organism evidence="2 3">
    <name type="scientific">Mus spicilegus</name>
    <name type="common">Mound-building mouse</name>
    <dbReference type="NCBI Taxonomy" id="10103"/>
    <lineage>
        <taxon>Eukaryota</taxon>
        <taxon>Metazoa</taxon>
        <taxon>Chordata</taxon>
        <taxon>Craniata</taxon>
        <taxon>Vertebrata</taxon>
        <taxon>Euteleostomi</taxon>
        <taxon>Mammalia</taxon>
        <taxon>Eutheria</taxon>
        <taxon>Euarchontoglires</taxon>
        <taxon>Glires</taxon>
        <taxon>Rodentia</taxon>
        <taxon>Myomorpha</taxon>
        <taxon>Muroidea</taxon>
        <taxon>Muridae</taxon>
        <taxon>Murinae</taxon>
        <taxon>Mus</taxon>
        <taxon>Mus</taxon>
    </lineage>
</organism>
<feature type="compositionally biased region" description="Basic and acidic residues" evidence="1">
    <location>
        <begin position="100"/>
        <end position="112"/>
    </location>
</feature>
<accession>A0A8C6G5Y2</accession>
<reference evidence="2" key="1">
    <citation type="submission" date="2025-08" db="UniProtKB">
        <authorList>
            <consortium name="Ensembl"/>
        </authorList>
    </citation>
    <scope>IDENTIFICATION</scope>
</reference>
<feature type="region of interest" description="Disordered" evidence="1">
    <location>
        <begin position="140"/>
        <end position="162"/>
    </location>
</feature>
<protein>
    <submittedName>
        <fullName evidence="2">Abhydrolase domain containing 12</fullName>
    </submittedName>
</protein>
<evidence type="ECO:0000256" key="1">
    <source>
        <dbReference type="SAM" id="MobiDB-lite"/>
    </source>
</evidence>
<dbReference type="Proteomes" id="UP000694415">
    <property type="component" value="Unplaced"/>
</dbReference>
<reference evidence="2" key="2">
    <citation type="submission" date="2025-09" db="UniProtKB">
        <authorList>
            <consortium name="Ensembl"/>
        </authorList>
    </citation>
    <scope>IDENTIFICATION</scope>
</reference>
<evidence type="ECO:0000313" key="3">
    <source>
        <dbReference type="Proteomes" id="UP000694415"/>
    </source>
</evidence>
<feature type="compositionally biased region" description="Low complexity" evidence="1">
    <location>
        <begin position="113"/>
        <end position="125"/>
    </location>
</feature>